<protein>
    <submittedName>
        <fullName evidence="1">Uncharacterized protein</fullName>
    </submittedName>
</protein>
<dbReference type="EMBL" id="CAJOAZ010029193">
    <property type="protein sequence ID" value="CAF4423330.1"/>
    <property type="molecule type" value="Genomic_DNA"/>
</dbReference>
<proteinExistence type="predicted"/>
<evidence type="ECO:0000313" key="2">
    <source>
        <dbReference type="Proteomes" id="UP000663844"/>
    </source>
</evidence>
<feature type="non-terminal residue" evidence="1">
    <location>
        <position position="1"/>
    </location>
</feature>
<name>A0A820QL93_9BILA</name>
<comment type="caution">
    <text evidence="1">The sequence shown here is derived from an EMBL/GenBank/DDBJ whole genome shotgun (WGS) entry which is preliminary data.</text>
</comment>
<dbReference type="Proteomes" id="UP000663844">
    <property type="component" value="Unassembled WGS sequence"/>
</dbReference>
<accession>A0A820QL93</accession>
<reference evidence="1" key="1">
    <citation type="submission" date="2021-02" db="EMBL/GenBank/DDBJ databases">
        <authorList>
            <person name="Nowell W R."/>
        </authorList>
    </citation>
    <scope>NUCLEOTIDE SEQUENCE</scope>
</reference>
<sequence length="60" mass="7209">MPNTPDNDLRSTQSSRIVRVRDLPIYYDTKTDDIYRYVPRIDDDQQKTINNNNNWLYSSI</sequence>
<evidence type="ECO:0000313" key="1">
    <source>
        <dbReference type="EMBL" id="CAF4423330.1"/>
    </source>
</evidence>
<dbReference type="AlphaFoldDB" id="A0A820QL93"/>
<feature type="non-terminal residue" evidence="1">
    <location>
        <position position="60"/>
    </location>
</feature>
<gene>
    <name evidence="1" type="ORF">OXD698_LOCUS52773</name>
</gene>
<organism evidence="1 2">
    <name type="scientific">Adineta steineri</name>
    <dbReference type="NCBI Taxonomy" id="433720"/>
    <lineage>
        <taxon>Eukaryota</taxon>
        <taxon>Metazoa</taxon>
        <taxon>Spiralia</taxon>
        <taxon>Gnathifera</taxon>
        <taxon>Rotifera</taxon>
        <taxon>Eurotatoria</taxon>
        <taxon>Bdelloidea</taxon>
        <taxon>Adinetida</taxon>
        <taxon>Adinetidae</taxon>
        <taxon>Adineta</taxon>
    </lineage>
</organism>